<comment type="caution">
    <text evidence="2">The sequence shown here is derived from an EMBL/GenBank/DDBJ whole genome shotgun (WGS) entry which is preliminary data.</text>
</comment>
<feature type="transmembrane region" description="Helical" evidence="1">
    <location>
        <begin position="12"/>
        <end position="31"/>
    </location>
</feature>
<keyword evidence="1" id="KW-0472">Membrane</keyword>
<accession>A0A4C1UYF8</accession>
<dbReference type="EMBL" id="BGZK01000241">
    <property type="protein sequence ID" value="GBP31047.1"/>
    <property type="molecule type" value="Genomic_DNA"/>
</dbReference>
<gene>
    <name evidence="2" type="ORF">EVAR_77342_1</name>
</gene>
<sequence length="199" mass="22420">MLKLAQSLIQEYLIGFLVCLGSTSNMTAIMLKNGSSSKHTTILYDIYDAFYTTCESRIKKRTPASFAPGRFRAETPPALDPLPLPLPLTPAPRPALPALPSQDTRTVTASNLISAVQPRYAYDLTRYLNASKSSYAEIIDTFTLILYNFSTYMYPALLYLRDDVCIVMDGGANDSMRCYVGLWRRALWTRPRLLPMTWL</sequence>
<keyword evidence="1" id="KW-1133">Transmembrane helix</keyword>
<evidence type="ECO:0000313" key="2">
    <source>
        <dbReference type="EMBL" id="GBP31047.1"/>
    </source>
</evidence>
<evidence type="ECO:0000256" key="1">
    <source>
        <dbReference type="SAM" id="Phobius"/>
    </source>
</evidence>
<dbReference type="Proteomes" id="UP000299102">
    <property type="component" value="Unassembled WGS sequence"/>
</dbReference>
<organism evidence="2 3">
    <name type="scientific">Eumeta variegata</name>
    <name type="common">Bagworm moth</name>
    <name type="synonym">Eumeta japonica</name>
    <dbReference type="NCBI Taxonomy" id="151549"/>
    <lineage>
        <taxon>Eukaryota</taxon>
        <taxon>Metazoa</taxon>
        <taxon>Ecdysozoa</taxon>
        <taxon>Arthropoda</taxon>
        <taxon>Hexapoda</taxon>
        <taxon>Insecta</taxon>
        <taxon>Pterygota</taxon>
        <taxon>Neoptera</taxon>
        <taxon>Endopterygota</taxon>
        <taxon>Lepidoptera</taxon>
        <taxon>Glossata</taxon>
        <taxon>Ditrysia</taxon>
        <taxon>Tineoidea</taxon>
        <taxon>Psychidae</taxon>
        <taxon>Oiketicinae</taxon>
        <taxon>Eumeta</taxon>
    </lineage>
</organism>
<keyword evidence="3" id="KW-1185">Reference proteome</keyword>
<keyword evidence="1" id="KW-0812">Transmembrane</keyword>
<evidence type="ECO:0000313" key="3">
    <source>
        <dbReference type="Proteomes" id="UP000299102"/>
    </source>
</evidence>
<name>A0A4C1UYF8_EUMVA</name>
<dbReference type="AlphaFoldDB" id="A0A4C1UYF8"/>
<proteinExistence type="predicted"/>
<protein>
    <submittedName>
        <fullName evidence="2">Uncharacterized protein</fullName>
    </submittedName>
</protein>
<reference evidence="2 3" key="1">
    <citation type="journal article" date="2019" name="Commun. Biol.">
        <title>The bagworm genome reveals a unique fibroin gene that provides high tensile strength.</title>
        <authorList>
            <person name="Kono N."/>
            <person name="Nakamura H."/>
            <person name="Ohtoshi R."/>
            <person name="Tomita M."/>
            <person name="Numata K."/>
            <person name="Arakawa K."/>
        </authorList>
    </citation>
    <scope>NUCLEOTIDE SEQUENCE [LARGE SCALE GENOMIC DNA]</scope>
</reference>